<dbReference type="EMBL" id="JBHSJG010000049">
    <property type="protein sequence ID" value="MFC4989585.1"/>
    <property type="molecule type" value="Genomic_DNA"/>
</dbReference>
<dbReference type="InterPro" id="IPR055975">
    <property type="entry name" value="DUF7553"/>
</dbReference>
<name>A0ABD5QIM0_9EURY</name>
<dbReference type="AlphaFoldDB" id="A0ABD5QIM0"/>
<dbReference type="Pfam" id="PF24430">
    <property type="entry name" value="DUF7553"/>
    <property type="match status" value="1"/>
</dbReference>
<reference evidence="2 3" key="1">
    <citation type="journal article" date="2019" name="Int. J. Syst. Evol. Microbiol.">
        <title>The Global Catalogue of Microorganisms (GCM) 10K type strain sequencing project: providing services to taxonomists for standard genome sequencing and annotation.</title>
        <authorList>
            <consortium name="The Broad Institute Genomics Platform"/>
            <consortium name="The Broad Institute Genome Sequencing Center for Infectious Disease"/>
            <person name="Wu L."/>
            <person name="Ma J."/>
        </authorList>
    </citation>
    <scope>NUCLEOTIDE SEQUENCE [LARGE SCALE GENOMIC DNA]</scope>
    <source>
        <strain evidence="2 3">CGMCC 1.15824</strain>
    </source>
</reference>
<keyword evidence="3" id="KW-1185">Reference proteome</keyword>
<feature type="compositionally biased region" description="Basic and acidic residues" evidence="1">
    <location>
        <begin position="62"/>
        <end position="75"/>
    </location>
</feature>
<organism evidence="2 3">
    <name type="scientific">Saliphagus infecundisoli</name>
    <dbReference type="NCBI Taxonomy" id="1849069"/>
    <lineage>
        <taxon>Archaea</taxon>
        <taxon>Methanobacteriati</taxon>
        <taxon>Methanobacteriota</taxon>
        <taxon>Stenosarchaea group</taxon>
        <taxon>Halobacteria</taxon>
        <taxon>Halobacteriales</taxon>
        <taxon>Natrialbaceae</taxon>
        <taxon>Saliphagus</taxon>
    </lineage>
</organism>
<feature type="region of interest" description="Disordered" evidence="1">
    <location>
        <begin position="62"/>
        <end position="91"/>
    </location>
</feature>
<dbReference type="RefSeq" id="WP_224827793.1">
    <property type="nucleotide sequence ID" value="NZ_JAIVEF010000002.1"/>
</dbReference>
<protein>
    <submittedName>
        <fullName evidence="2">Uncharacterized protein</fullName>
    </submittedName>
</protein>
<feature type="compositionally biased region" description="Basic and acidic residues" evidence="1">
    <location>
        <begin position="82"/>
        <end position="91"/>
    </location>
</feature>
<accession>A0ABD5QIM0</accession>
<evidence type="ECO:0000256" key="1">
    <source>
        <dbReference type="SAM" id="MobiDB-lite"/>
    </source>
</evidence>
<sequence length="91" mass="10180">MAPDELRLTSAREELEAAAETADDDVREDVEETAAAFAELVDDGRTPDHALMDEHLNALRQAEERAEGETEDRIEQALSHAESYREELPQS</sequence>
<comment type="caution">
    <text evidence="2">The sequence shown here is derived from an EMBL/GenBank/DDBJ whole genome shotgun (WGS) entry which is preliminary data.</text>
</comment>
<evidence type="ECO:0000313" key="2">
    <source>
        <dbReference type="EMBL" id="MFC4989585.1"/>
    </source>
</evidence>
<evidence type="ECO:0000313" key="3">
    <source>
        <dbReference type="Proteomes" id="UP001595925"/>
    </source>
</evidence>
<proteinExistence type="predicted"/>
<dbReference type="Proteomes" id="UP001595925">
    <property type="component" value="Unassembled WGS sequence"/>
</dbReference>
<gene>
    <name evidence="2" type="ORF">ACFPFO_17835</name>
</gene>